<dbReference type="GeneID" id="34564248"/>
<reference evidence="1 2" key="1">
    <citation type="submission" date="2016-09" db="EMBL/GenBank/DDBJ databases">
        <authorList>
            <person name="Capua I."/>
            <person name="De Benedictis P."/>
            <person name="Joannis T."/>
            <person name="Lombin L.H."/>
            <person name="Cattoli G."/>
        </authorList>
    </citation>
    <scope>NUCLEOTIDE SEQUENCE [LARGE SCALE GENOMIC DNA]</scope>
    <source>
        <strain evidence="1 2">IMI 309357</strain>
    </source>
</reference>
<keyword evidence="2" id="KW-1185">Reference proteome</keyword>
<dbReference type="RefSeq" id="XP_022470778.1">
    <property type="nucleotide sequence ID" value="XM_022622738.1"/>
</dbReference>
<proteinExistence type="predicted"/>
<dbReference type="Proteomes" id="UP000176998">
    <property type="component" value="Unassembled WGS sequence"/>
</dbReference>
<organism evidence="1 2">
    <name type="scientific">Colletotrichum orchidophilum</name>
    <dbReference type="NCBI Taxonomy" id="1209926"/>
    <lineage>
        <taxon>Eukaryota</taxon>
        <taxon>Fungi</taxon>
        <taxon>Dikarya</taxon>
        <taxon>Ascomycota</taxon>
        <taxon>Pezizomycotina</taxon>
        <taxon>Sordariomycetes</taxon>
        <taxon>Hypocreomycetidae</taxon>
        <taxon>Glomerellales</taxon>
        <taxon>Glomerellaceae</taxon>
        <taxon>Colletotrichum</taxon>
    </lineage>
</organism>
<dbReference type="EMBL" id="MJBS01000116">
    <property type="protein sequence ID" value="OHE93613.1"/>
    <property type="molecule type" value="Genomic_DNA"/>
</dbReference>
<protein>
    <submittedName>
        <fullName evidence="1">Uncharacterized protein</fullName>
    </submittedName>
</protein>
<evidence type="ECO:0000313" key="2">
    <source>
        <dbReference type="Proteomes" id="UP000176998"/>
    </source>
</evidence>
<evidence type="ECO:0000313" key="1">
    <source>
        <dbReference type="EMBL" id="OHE93613.1"/>
    </source>
</evidence>
<gene>
    <name evidence="1" type="ORF">CORC01_11112</name>
</gene>
<sequence length="82" mass="8647">MSAVFHWVKDFSFGPGRLRNDFPSVVHGDNSAGGPDALPSISQRAPGPLSLRSVKPKPSLVLLLVLLHKGGTGVGWVTATPF</sequence>
<dbReference type="AlphaFoldDB" id="A0A1G4AWZ7"/>
<comment type="caution">
    <text evidence="1">The sequence shown here is derived from an EMBL/GenBank/DDBJ whole genome shotgun (WGS) entry which is preliminary data.</text>
</comment>
<name>A0A1G4AWZ7_9PEZI</name>
<accession>A0A1G4AWZ7</accession>